<reference evidence="9 10" key="1">
    <citation type="submission" date="2024-08" db="EMBL/GenBank/DDBJ databases">
        <authorList>
            <person name="Lu H."/>
        </authorList>
    </citation>
    <scope>NUCLEOTIDE SEQUENCE [LARGE SCALE GENOMIC DNA]</scope>
    <source>
        <strain evidence="9 10">LKC17W</strain>
    </source>
</reference>
<proteinExistence type="predicted"/>
<dbReference type="InterPro" id="IPR047057">
    <property type="entry name" value="MerR_fam"/>
</dbReference>
<dbReference type="InterPro" id="IPR009061">
    <property type="entry name" value="DNA-bd_dom_put_sf"/>
</dbReference>
<evidence type="ECO:0000313" key="10">
    <source>
        <dbReference type="Proteomes" id="UP001606301"/>
    </source>
</evidence>
<dbReference type="RefSeq" id="WP_394401883.1">
    <property type="nucleotide sequence ID" value="NZ_JBIGHW010000021.1"/>
</dbReference>
<dbReference type="Proteomes" id="UP001606301">
    <property type="component" value="Unassembled WGS sequence"/>
</dbReference>
<evidence type="ECO:0000256" key="2">
    <source>
        <dbReference type="ARBA" id="ARBA00022723"/>
    </source>
</evidence>
<gene>
    <name evidence="9" type="primary">soxR</name>
    <name evidence="9" type="ORF">ACG0Z3_21970</name>
</gene>
<dbReference type="PRINTS" id="PR00040">
    <property type="entry name" value="HTHMERR"/>
</dbReference>
<keyword evidence="4" id="KW-0411">Iron-sulfur</keyword>
<name>A0ABW7FPU0_9BURK</name>
<evidence type="ECO:0000256" key="5">
    <source>
        <dbReference type="ARBA" id="ARBA00023015"/>
    </source>
</evidence>
<dbReference type="PROSITE" id="PS50937">
    <property type="entry name" value="HTH_MERR_2"/>
    <property type="match status" value="1"/>
</dbReference>
<dbReference type="PANTHER" id="PTHR30204:SF0">
    <property type="entry name" value="REDOX-SENSITIVE TRANSCRIPTIONAL ACTIVATOR SOXR"/>
    <property type="match status" value="1"/>
</dbReference>
<keyword evidence="2" id="KW-0479">Metal-binding</keyword>
<dbReference type="CDD" id="cd01110">
    <property type="entry name" value="HTH_SoxR"/>
    <property type="match status" value="1"/>
</dbReference>
<comment type="caution">
    <text evidence="9">The sequence shown here is derived from an EMBL/GenBank/DDBJ whole genome shotgun (WGS) entry which is preliminary data.</text>
</comment>
<keyword evidence="10" id="KW-1185">Reference proteome</keyword>
<evidence type="ECO:0000256" key="7">
    <source>
        <dbReference type="ARBA" id="ARBA00023163"/>
    </source>
</evidence>
<dbReference type="SUPFAM" id="SSF46955">
    <property type="entry name" value="Putative DNA-binding domain"/>
    <property type="match status" value="1"/>
</dbReference>
<evidence type="ECO:0000259" key="8">
    <source>
        <dbReference type="PROSITE" id="PS50937"/>
    </source>
</evidence>
<dbReference type="InterPro" id="IPR015358">
    <property type="entry name" value="Tscrpt_reg_MerR_DNA-bd"/>
</dbReference>
<dbReference type="InterPro" id="IPR010211">
    <property type="entry name" value="Redox-sen_tscrpt-act_SoxR"/>
</dbReference>
<evidence type="ECO:0000256" key="6">
    <source>
        <dbReference type="ARBA" id="ARBA00023125"/>
    </source>
</evidence>
<feature type="domain" description="HTH merR-type" evidence="8">
    <location>
        <begin position="21"/>
        <end position="89"/>
    </location>
</feature>
<evidence type="ECO:0000256" key="3">
    <source>
        <dbReference type="ARBA" id="ARBA00023004"/>
    </source>
</evidence>
<evidence type="ECO:0000256" key="1">
    <source>
        <dbReference type="ARBA" id="ARBA00022714"/>
    </source>
</evidence>
<accession>A0ABW7FPU0</accession>
<evidence type="ECO:0000313" key="9">
    <source>
        <dbReference type="EMBL" id="MFG6443365.1"/>
    </source>
</evidence>
<dbReference type="EMBL" id="JBIGHW010000021">
    <property type="protein sequence ID" value="MFG6443365.1"/>
    <property type="molecule type" value="Genomic_DNA"/>
</dbReference>
<dbReference type="Pfam" id="PF09278">
    <property type="entry name" value="MerR-DNA-bind"/>
    <property type="match status" value="1"/>
</dbReference>
<organism evidence="9 10">
    <name type="scientific">Pelomonas margarita</name>
    <dbReference type="NCBI Taxonomy" id="3299031"/>
    <lineage>
        <taxon>Bacteria</taxon>
        <taxon>Pseudomonadati</taxon>
        <taxon>Pseudomonadota</taxon>
        <taxon>Betaproteobacteria</taxon>
        <taxon>Burkholderiales</taxon>
        <taxon>Sphaerotilaceae</taxon>
        <taxon>Roseateles</taxon>
    </lineage>
</organism>
<keyword evidence="1" id="KW-0001">2Fe-2S</keyword>
<keyword evidence="6" id="KW-0238">DNA-binding</keyword>
<dbReference type="PANTHER" id="PTHR30204">
    <property type="entry name" value="REDOX-CYCLING DRUG-SENSING TRANSCRIPTIONAL ACTIVATOR SOXR"/>
    <property type="match status" value="1"/>
</dbReference>
<protein>
    <submittedName>
        <fullName evidence="9">Redox-sensitive transcriptional activator SoxR</fullName>
    </submittedName>
</protein>
<dbReference type="Gene3D" id="1.10.1660.10">
    <property type="match status" value="1"/>
</dbReference>
<dbReference type="Pfam" id="PF00376">
    <property type="entry name" value="MerR"/>
    <property type="match status" value="1"/>
</dbReference>
<keyword evidence="7" id="KW-0804">Transcription</keyword>
<dbReference type="SMART" id="SM00422">
    <property type="entry name" value="HTH_MERR"/>
    <property type="match status" value="1"/>
</dbReference>
<sequence length="165" mass="17408">MVEVEVHLKSSGDAGPAAGAPLTISQLARRAGVAASALRFYEAEGLLAGSRTPGGHRQYPRHALRRVAFIRAAQTVGLSLPQIKAALATLPDSRTPTKADWARLSASWAPLLDARIAALQQLRERLTGCIGCGCLSLKACALYNPQDEAGASGVGARLLRIETER</sequence>
<dbReference type="InterPro" id="IPR000551">
    <property type="entry name" value="MerR-type_HTH_dom"/>
</dbReference>
<evidence type="ECO:0000256" key="4">
    <source>
        <dbReference type="ARBA" id="ARBA00023014"/>
    </source>
</evidence>
<keyword evidence="3" id="KW-0408">Iron</keyword>
<dbReference type="PROSITE" id="PS00552">
    <property type="entry name" value="HTH_MERR_1"/>
    <property type="match status" value="1"/>
</dbReference>
<dbReference type="NCBIfam" id="TIGR01950">
    <property type="entry name" value="SoxR"/>
    <property type="match status" value="1"/>
</dbReference>
<keyword evidence="5" id="KW-0805">Transcription regulation</keyword>